<dbReference type="OMA" id="LCMPSCE"/>
<reference evidence="4" key="1">
    <citation type="submission" date="2017-02" db="UniProtKB">
        <authorList>
            <consortium name="WormBaseParasite"/>
        </authorList>
    </citation>
    <scope>IDENTIFICATION</scope>
</reference>
<protein>
    <submittedName>
        <fullName evidence="4">Keratinocyte proline-rich protein</fullName>
    </submittedName>
</protein>
<dbReference type="AlphaFoldDB" id="A0A0N5CYY9"/>
<evidence type="ECO:0000313" key="4">
    <source>
        <dbReference type="WBParaSite" id="TCLT_0000568401-mRNA-1"/>
    </source>
</evidence>
<name>A0A0N5CYY9_THECL</name>
<sequence length="453" mass="50333">IKPRTRAKRCVCITIGCGCYQSSAQQLSVPYRQPIYQQSETSLSLSSCVNNCMQSCIRNHYSFCQQSCQQSCRVGTTYHSDRYSPAPNRLESSIQELSNGQQSTGGTCVHVCMPTCDVQCVQQTTAIPVVSHKQPQRNPPIPVVQSQTPSYQPSEQYEPIYSVQPLSTNNHEICIYLCMPSCENRCIERTTAVPSLSEQTDQPDIYTTANPHQNINNTPDIPPSYPISDKSTHQSSIIIRPQHGATICVPICMPSCHAQCTETFEQGEKATEIISSTEEVLTTTTAEPELPPYEISITLPQSIQQSPECFNLCQETCMQQCIGQNQPAEQCRPSCSYTCQESCAQVPVSSTASSSNKQQQESNLEPYETISIAPSTDPSPVQIPAENVYETPLRSPPYYQQYTFPEPLVTGCLSTSMKTNRCVCSPGYALCFSISGHTSLQHQQHKQCCRRRR</sequence>
<proteinExistence type="predicted"/>
<evidence type="ECO:0000256" key="1">
    <source>
        <dbReference type="SAM" id="MobiDB-lite"/>
    </source>
</evidence>
<dbReference type="PANTHER" id="PTHR31895:SF21">
    <property type="entry name" value="PRION-LIKE-(Q_N-RICH)-DOMAIN-BEARING PROTEIN"/>
    <property type="match status" value="1"/>
</dbReference>
<feature type="region of interest" description="Disordered" evidence="1">
    <location>
        <begin position="132"/>
        <end position="152"/>
    </location>
</feature>
<dbReference type="STRING" id="103827.A0A0N5CYY9"/>
<evidence type="ECO:0000313" key="2">
    <source>
        <dbReference type="EMBL" id="VDN02944.1"/>
    </source>
</evidence>
<dbReference type="EMBL" id="UYYF01004355">
    <property type="protein sequence ID" value="VDN02944.1"/>
    <property type="molecule type" value="Genomic_DNA"/>
</dbReference>
<dbReference type="Proteomes" id="UP000276776">
    <property type="component" value="Unassembled WGS sequence"/>
</dbReference>
<dbReference type="PANTHER" id="PTHR31895">
    <property type="entry name" value="PROTEIN CBG03177-RELATED"/>
    <property type="match status" value="1"/>
</dbReference>
<organism evidence="4">
    <name type="scientific">Thelazia callipaeda</name>
    <name type="common">Oriental eyeworm</name>
    <name type="synonym">Parasitic nematode</name>
    <dbReference type="NCBI Taxonomy" id="103827"/>
    <lineage>
        <taxon>Eukaryota</taxon>
        <taxon>Metazoa</taxon>
        <taxon>Ecdysozoa</taxon>
        <taxon>Nematoda</taxon>
        <taxon>Chromadorea</taxon>
        <taxon>Rhabditida</taxon>
        <taxon>Spirurina</taxon>
        <taxon>Spiruromorpha</taxon>
        <taxon>Thelazioidea</taxon>
        <taxon>Thelaziidae</taxon>
        <taxon>Thelazia</taxon>
    </lineage>
</organism>
<dbReference type="WBParaSite" id="TCLT_0000568401-mRNA-1">
    <property type="protein sequence ID" value="TCLT_0000568401-mRNA-1"/>
    <property type="gene ID" value="TCLT_0000568401"/>
</dbReference>
<reference evidence="2 3" key="2">
    <citation type="submission" date="2018-11" db="EMBL/GenBank/DDBJ databases">
        <authorList>
            <consortium name="Pathogen Informatics"/>
        </authorList>
    </citation>
    <scope>NUCLEOTIDE SEQUENCE [LARGE SCALE GENOMIC DNA]</scope>
</reference>
<accession>A0A0N5CYY9</accession>
<gene>
    <name evidence="2" type="ORF">TCLT_LOCUS5673</name>
</gene>
<evidence type="ECO:0000313" key="3">
    <source>
        <dbReference type="Proteomes" id="UP000276776"/>
    </source>
</evidence>
<dbReference type="OrthoDB" id="5847509at2759"/>
<keyword evidence="3" id="KW-1185">Reference proteome</keyword>